<keyword evidence="2" id="KW-1185">Reference proteome</keyword>
<proteinExistence type="predicted"/>
<protein>
    <submittedName>
        <fullName evidence="1">ImmA/IrrE family metallo-endopeptidase</fullName>
    </submittedName>
</protein>
<evidence type="ECO:0000313" key="2">
    <source>
        <dbReference type="Proteomes" id="UP000216311"/>
    </source>
</evidence>
<organism evidence="1 2">
    <name type="scientific">Enemella dayhoffiae</name>
    <dbReference type="NCBI Taxonomy" id="2016507"/>
    <lineage>
        <taxon>Bacteria</taxon>
        <taxon>Bacillati</taxon>
        <taxon>Actinomycetota</taxon>
        <taxon>Actinomycetes</taxon>
        <taxon>Propionibacteriales</taxon>
        <taxon>Propionibacteriaceae</taxon>
        <taxon>Enemella</taxon>
    </lineage>
</organism>
<comment type="caution">
    <text evidence="1">The sequence shown here is derived from an EMBL/GenBank/DDBJ whole genome shotgun (WGS) entry which is preliminary data.</text>
</comment>
<dbReference type="OrthoDB" id="4727201at2"/>
<dbReference type="Proteomes" id="UP000216311">
    <property type="component" value="Unassembled WGS sequence"/>
</dbReference>
<evidence type="ECO:0000313" key="1">
    <source>
        <dbReference type="EMBL" id="OYO16602.1"/>
    </source>
</evidence>
<name>A0A255GMI1_9ACTN</name>
<dbReference type="EMBL" id="NMVQ01000047">
    <property type="protein sequence ID" value="OYO16602.1"/>
    <property type="molecule type" value="Genomic_DNA"/>
</dbReference>
<accession>A0A255GMI1</accession>
<reference evidence="1 2" key="1">
    <citation type="submission" date="2017-07" db="EMBL/GenBank/DDBJ databases">
        <title>Draft whole genome sequences of clinical Proprionibacteriaceae strains.</title>
        <authorList>
            <person name="Bernier A.-M."/>
            <person name="Bernard K."/>
            <person name="Domingo M.-C."/>
        </authorList>
    </citation>
    <scope>NUCLEOTIDE SEQUENCE [LARGE SCALE GENOMIC DNA]</scope>
    <source>
        <strain evidence="1 2">NML 130396</strain>
    </source>
</reference>
<sequence>MELTTTPHPWNELRQRPHITLHWAELPRGVWGLTDGVSRIWMHRRLLQRERRATLAHELEHIRRGHTSCQPPTVERRVRHHAARWLLPDLDQVLDEVVFHRGDLEHVAEALWVDRLTVQARLDPLHTHPAEKATIRRRLEEDPSHEL</sequence>
<dbReference type="AlphaFoldDB" id="A0A255GMI1"/>
<gene>
    <name evidence="1" type="ORF">CGZ93_17735</name>
</gene>
<dbReference type="RefSeq" id="WP_094365489.1">
    <property type="nucleotide sequence ID" value="NZ_NMVQ01000047.1"/>
</dbReference>